<keyword evidence="2" id="KW-1185">Reference proteome</keyword>
<dbReference type="PANTHER" id="PTHR43857:SF1">
    <property type="entry name" value="YJGH FAMILY PROTEIN"/>
    <property type="match status" value="1"/>
</dbReference>
<dbReference type="RefSeq" id="WP_179818374.1">
    <property type="nucleotide sequence ID" value="NZ_JACCCO010000001.1"/>
</dbReference>
<dbReference type="EMBL" id="JACCCO010000001">
    <property type="protein sequence ID" value="NYF38672.1"/>
    <property type="molecule type" value="Genomic_DNA"/>
</dbReference>
<gene>
    <name evidence="1" type="ORF">HDA43_000831</name>
</gene>
<dbReference type="SUPFAM" id="SSF55298">
    <property type="entry name" value="YjgF-like"/>
    <property type="match status" value="1"/>
</dbReference>
<sequence length="150" mass="16296">MRHIGGHTTSRRSGTRVFSGGVWEERYGYARAVVAGPWVIVSGCTAAVEGEVRHVGDAYRQSLTAFGVALDAIEQAGLSHRDVVRVRYFVVDDDHYDEVGRAHAELFGGVRPACTGVRVAGLIDPRMLVEVEVDAYREAPVTSARVIQGD</sequence>
<dbReference type="CDD" id="cd06154">
    <property type="entry name" value="YjgF_YER057c_UK114_like_6"/>
    <property type="match status" value="1"/>
</dbReference>
<dbReference type="AlphaFoldDB" id="A0A852UNU0"/>
<name>A0A852UNU0_9ACTN</name>
<accession>A0A852UNU0</accession>
<proteinExistence type="predicted"/>
<comment type="caution">
    <text evidence="1">The sequence shown here is derived from an EMBL/GenBank/DDBJ whole genome shotgun (WGS) entry which is preliminary data.</text>
</comment>
<protein>
    <submittedName>
        <fullName evidence="1">Enamine deaminase RidA (YjgF/YER057c/UK114 family)</fullName>
    </submittedName>
</protein>
<dbReference type="Proteomes" id="UP000576393">
    <property type="component" value="Unassembled WGS sequence"/>
</dbReference>
<dbReference type="PANTHER" id="PTHR43857">
    <property type="entry name" value="BLR7761 PROTEIN"/>
    <property type="match status" value="1"/>
</dbReference>
<dbReference type="Gene3D" id="3.30.1330.40">
    <property type="entry name" value="RutC-like"/>
    <property type="match status" value="1"/>
</dbReference>
<dbReference type="InterPro" id="IPR006175">
    <property type="entry name" value="YjgF/YER057c/UK114"/>
</dbReference>
<evidence type="ECO:0000313" key="1">
    <source>
        <dbReference type="EMBL" id="NYF38672.1"/>
    </source>
</evidence>
<dbReference type="Pfam" id="PF01042">
    <property type="entry name" value="Ribonuc_L-PSP"/>
    <property type="match status" value="1"/>
</dbReference>
<organism evidence="1 2">
    <name type="scientific">Streptosporangium sandarakinum</name>
    <dbReference type="NCBI Taxonomy" id="1260955"/>
    <lineage>
        <taxon>Bacteria</taxon>
        <taxon>Bacillati</taxon>
        <taxon>Actinomycetota</taxon>
        <taxon>Actinomycetes</taxon>
        <taxon>Streptosporangiales</taxon>
        <taxon>Streptosporangiaceae</taxon>
        <taxon>Streptosporangium</taxon>
    </lineage>
</organism>
<reference evidence="1 2" key="1">
    <citation type="submission" date="2020-07" db="EMBL/GenBank/DDBJ databases">
        <title>Sequencing the genomes of 1000 actinobacteria strains.</title>
        <authorList>
            <person name="Klenk H.-P."/>
        </authorList>
    </citation>
    <scope>NUCLEOTIDE SEQUENCE [LARGE SCALE GENOMIC DNA]</scope>
    <source>
        <strain evidence="1 2">DSM 45763</strain>
    </source>
</reference>
<dbReference type="InterPro" id="IPR035959">
    <property type="entry name" value="RutC-like_sf"/>
</dbReference>
<evidence type="ECO:0000313" key="2">
    <source>
        <dbReference type="Proteomes" id="UP000576393"/>
    </source>
</evidence>